<feature type="region of interest" description="Disordered" evidence="1">
    <location>
        <begin position="1143"/>
        <end position="1164"/>
    </location>
</feature>
<evidence type="ECO:0008006" key="4">
    <source>
        <dbReference type="Google" id="ProtNLM"/>
    </source>
</evidence>
<feature type="compositionally biased region" description="Acidic residues" evidence="1">
    <location>
        <begin position="1229"/>
        <end position="1253"/>
    </location>
</feature>
<feature type="region of interest" description="Disordered" evidence="1">
    <location>
        <begin position="1223"/>
        <end position="1306"/>
    </location>
</feature>
<feature type="region of interest" description="Disordered" evidence="1">
    <location>
        <begin position="1054"/>
        <end position="1088"/>
    </location>
</feature>
<name>A0A835M3H9_9MAGN</name>
<evidence type="ECO:0000313" key="2">
    <source>
        <dbReference type="EMBL" id="KAF9615052.1"/>
    </source>
</evidence>
<sequence>MRSDTQLDYAVFQLSPKRSRCELFVWGDGKTEKLASGLLKPFVSHLTVAEEQVAQEVQSIKLEVNRRQKEGTWFTKGTLERFVRFVSTPEVLELVITFDVEMSQLEAARRIYLQGAGNQISSAKGGDGIGASTSADITKKELLRAIDVLTLLLLKIDLTTACARASSAGFNIDTISELQSFADRFGAHRLNEACAKFIHLSQNRPDLVNQWKVRRQDGAVRSSSESDMSIDDPNEENFSVRPNGFNQFQPQPEHQYQHQLRSDQQTSQDQDAGQYQPSMPKNPIHTLLQVSSISQPTKALSVQDRINLFENKQKEQSGSSGSKVVVGKSVELRRMSSDVSSAGQAAERAVLRRWSGASDMSMDLSNENFAVSTSCSTMNSVSKSSVYPNLSVDKNNKVLKDTATSSINELRGLLGTVEDSQLKDQPVSHSDVRDLSGKEEAVGWRSQISSETHLRAISGRSNSGGGRDLIDFETESRTSLGGSEGVGSKDKLVPQTQLNDFQVRAEDGRWDAQVLTDTHTQSRTSLGRTKNHNVKDQAASQSHFRSIPCESGQKLKAQDVYQTLHRTSSDVTVSGGIKDRTPSLENLRAPLGQAENVRLNDQTASEIHLQASLSKLDNVGSAVQITQVPLTTLSGRTENTKFRNQPATQSKASRSKVTDVVGKSEDPLVPQKQSRDFIRKLEGDSRTKDRSACQAERDIEVDVLPSQPEWSFADGNLEGEKRNLGFSQMKFGGLPATFEGSGHEEMTLQQQSSSFEQSNKIPGKRGKTNSINVNGDPFVCRGKVIATAKTPDSVSTAAGEKAQKARSSKGNQELNDELQIKANDLEKLFAAHKLRVPGDQSATVRRSKPAEVQVEEVANAVYRKPMEVTPVQFPEKISLRGQFGSSGNLAEYDVDLQIGMVDNQDRGTPLKQNIYEGDHLEDSRGRFYDMYMKKRNAKLREEWGSNRVQKEAKMKAMQDYLESSSAEMKAKFAGSADKQDSVLYAFRRAEKLRSFNIHTARKNREQHPVEFLQSEDEDLVEIPEGTQYTQDRLFGETIPGYGSSRSALSKKLLANRTTSSTPRTSATLPSRSSAKIFNSSSERRRTQLENPLVQSVPNFSDLRKENTKPSPGISKMIIRSQPKSLRSKRISEELTLIKEEKPRWSQSMRKSFAGPGEIKDLPSLDSEDIVFASLEFDKEQSEQSHSNKVLKNSDSKPFLRKGNGIHPGAGAGIAKLKAAMASENLRTEEETDVLEDQFEDSVDMIEGEEEESEIGIGDTLKTVDDSTDSDNEKPGVSKESSKSGDPESDNGEILRSLGVGDPDSVDEVAVVVPSMFHTSVGPVQDSQGESPSSWNSRTKAPSVCLCTRDVR</sequence>
<gene>
    <name evidence="2" type="ORF">IFM89_021623</name>
</gene>
<comment type="caution">
    <text evidence="2">The sequence shown here is derived from an EMBL/GenBank/DDBJ whole genome shotgun (WGS) entry which is preliminary data.</text>
</comment>
<feature type="compositionally biased region" description="Basic and acidic residues" evidence="1">
    <location>
        <begin position="1270"/>
        <end position="1285"/>
    </location>
</feature>
<dbReference type="EMBL" id="JADFTS010000003">
    <property type="protein sequence ID" value="KAF9615052.1"/>
    <property type="molecule type" value="Genomic_DNA"/>
</dbReference>
<feature type="region of interest" description="Disordered" evidence="1">
    <location>
        <begin position="1319"/>
        <end position="1351"/>
    </location>
</feature>
<protein>
    <recommendedName>
        <fullName evidence="4">COP1-interacting protein 7</fullName>
    </recommendedName>
</protein>
<feature type="region of interest" description="Disordered" evidence="1">
    <location>
        <begin position="1178"/>
        <end position="1210"/>
    </location>
</feature>
<reference evidence="2 3" key="1">
    <citation type="submission" date="2020-10" db="EMBL/GenBank/DDBJ databases">
        <title>The Coptis chinensis genome and diversification of protoberbering-type alkaloids.</title>
        <authorList>
            <person name="Wang B."/>
            <person name="Shu S."/>
            <person name="Song C."/>
            <person name="Liu Y."/>
        </authorList>
    </citation>
    <scope>NUCLEOTIDE SEQUENCE [LARGE SCALE GENOMIC DNA]</scope>
    <source>
        <strain evidence="2">HL-2020</strain>
        <tissue evidence="2">Leaf</tissue>
    </source>
</reference>
<keyword evidence="3" id="KW-1185">Reference proteome</keyword>
<dbReference type="PANTHER" id="PTHR31008">
    <property type="entry name" value="COP1-INTERACTING PROTEIN-RELATED"/>
    <property type="match status" value="1"/>
</dbReference>
<feature type="compositionally biased region" description="Polar residues" evidence="1">
    <location>
        <begin position="517"/>
        <end position="528"/>
    </location>
</feature>
<feature type="region of interest" description="Disordered" evidence="1">
    <location>
        <begin position="790"/>
        <end position="813"/>
    </location>
</feature>
<feature type="region of interest" description="Disordered" evidence="1">
    <location>
        <begin position="517"/>
        <end position="545"/>
    </location>
</feature>
<proteinExistence type="predicted"/>
<evidence type="ECO:0000313" key="3">
    <source>
        <dbReference type="Proteomes" id="UP000631114"/>
    </source>
</evidence>
<feature type="compositionally biased region" description="Polar residues" evidence="1">
    <location>
        <begin position="1324"/>
        <end position="1339"/>
    </location>
</feature>
<feature type="compositionally biased region" description="Polar residues" evidence="1">
    <location>
        <begin position="244"/>
        <end position="279"/>
    </location>
</feature>
<feature type="region of interest" description="Disordered" evidence="1">
    <location>
        <begin position="636"/>
        <end position="667"/>
    </location>
</feature>
<feature type="region of interest" description="Disordered" evidence="1">
    <location>
        <begin position="752"/>
        <end position="773"/>
    </location>
</feature>
<dbReference type="PANTHER" id="PTHR31008:SF15">
    <property type="entry name" value="GPI-ANCHORED ADHESIN-LIKE PROTEIN"/>
    <property type="match status" value="1"/>
</dbReference>
<evidence type="ECO:0000256" key="1">
    <source>
        <dbReference type="SAM" id="MobiDB-lite"/>
    </source>
</evidence>
<feature type="compositionally biased region" description="Low complexity" evidence="1">
    <location>
        <begin position="1054"/>
        <end position="1074"/>
    </location>
</feature>
<dbReference type="Proteomes" id="UP000631114">
    <property type="component" value="Unassembled WGS sequence"/>
</dbReference>
<feature type="compositionally biased region" description="Polar residues" evidence="1">
    <location>
        <begin position="1183"/>
        <end position="1192"/>
    </location>
</feature>
<feature type="compositionally biased region" description="Polar residues" evidence="1">
    <location>
        <begin position="636"/>
        <end position="652"/>
    </location>
</feature>
<organism evidence="2 3">
    <name type="scientific">Coptis chinensis</name>
    <dbReference type="NCBI Taxonomy" id="261450"/>
    <lineage>
        <taxon>Eukaryota</taxon>
        <taxon>Viridiplantae</taxon>
        <taxon>Streptophyta</taxon>
        <taxon>Embryophyta</taxon>
        <taxon>Tracheophyta</taxon>
        <taxon>Spermatophyta</taxon>
        <taxon>Magnoliopsida</taxon>
        <taxon>Ranunculales</taxon>
        <taxon>Ranunculaceae</taxon>
        <taxon>Coptidoideae</taxon>
        <taxon>Coptis</taxon>
    </lineage>
</organism>
<dbReference type="OrthoDB" id="767933at2759"/>
<accession>A0A835M3H9</accession>
<feature type="region of interest" description="Disordered" evidence="1">
    <location>
        <begin position="217"/>
        <end position="282"/>
    </location>
</feature>